<keyword evidence="6" id="KW-0418">Kinase</keyword>
<evidence type="ECO:0000256" key="5">
    <source>
        <dbReference type="ARBA" id="ARBA00022683"/>
    </source>
</evidence>
<dbReference type="GO" id="GO:0005886">
    <property type="term" value="C:plasma membrane"/>
    <property type="evidence" value="ECO:0007669"/>
    <property type="project" value="TreeGrafter"/>
</dbReference>
<reference evidence="8 10" key="1">
    <citation type="submission" date="2015-09" db="EMBL/GenBank/DDBJ databases">
        <authorList>
            <consortium name="Pathogen Informatics"/>
        </authorList>
    </citation>
    <scope>NUCLEOTIDE SEQUENCE [LARGE SCALE GENOMIC DNA]</scope>
    <source>
        <strain evidence="8 10">2789STDY5608850</strain>
    </source>
</reference>
<organism evidence="8 10">
    <name type="scientific">Hungatella hathewayi</name>
    <dbReference type="NCBI Taxonomy" id="154046"/>
    <lineage>
        <taxon>Bacteria</taxon>
        <taxon>Bacillati</taxon>
        <taxon>Bacillota</taxon>
        <taxon>Clostridia</taxon>
        <taxon>Lachnospirales</taxon>
        <taxon>Lachnospiraceae</taxon>
        <taxon>Hungatella</taxon>
    </lineage>
</organism>
<dbReference type="CDD" id="cd05569">
    <property type="entry name" value="PTS_IIB_fructose"/>
    <property type="match status" value="1"/>
</dbReference>
<evidence type="ECO:0000313" key="8">
    <source>
        <dbReference type="EMBL" id="CUP35455.1"/>
    </source>
</evidence>
<dbReference type="Proteomes" id="UP000095651">
    <property type="component" value="Unassembled WGS sequence"/>
</dbReference>
<dbReference type="InterPro" id="IPR003353">
    <property type="entry name" value="PTS_IIB_fruc"/>
</dbReference>
<keyword evidence="2" id="KW-0597">Phosphoprotein</keyword>
<evidence type="ECO:0000313" key="11">
    <source>
        <dbReference type="Proteomes" id="UP000263014"/>
    </source>
</evidence>
<evidence type="ECO:0000313" key="9">
    <source>
        <dbReference type="EMBL" id="RGI96327.1"/>
    </source>
</evidence>
<dbReference type="Proteomes" id="UP000263014">
    <property type="component" value="Unassembled WGS sequence"/>
</dbReference>
<name>A0A174MNI1_9FIRM</name>
<dbReference type="PANTHER" id="PTHR30505:SF0">
    <property type="entry name" value="FRUCTOSE-LIKE PTS SYSTEM EIIBC COMPONENT-RELATED"/>
    <property type="match status" value="1"/>
</dbReference>
<dbReference type="FunFam" id="3.40.50.2300:FF:000014">
    <property type="entry name" value="PTS system fructose-like transporter subunit IIB"/>
    <property type="match status" value="1"/>
</dbReference>
<evidence type="ECO:0000256" key="3">
    <source>
        <dbReference type="ARBA" id="ARBA00022597"/>
    </source>
</evidence>
<dbReference type="GO" id="GO:0009401">
    <property type="term" value="P:phosphoenolpyruvate-dependent sugar phosphotransferase system"/>
    <property type="evidence" value="ECO:0007669"/>
    <property type="project" value="UniProtKB-KW"/>
</dbReference>
<dbReference type="Gene3D" id="3.40.50.2300">
    <property type="match status" value="1"/>
</dbReference>
<dbReference type="EMBL" id="QSON01000024">
    <property type="protein sequence ID" value="RGI96327.1"/>
    <property type="molecule type" value="Genomic_DNA"/>
</dbReference>
<gene>
    <name evidence="8" type="primary">hrsA_2</name>
    <name evidence="9" type="ORF">DXD79_29735</name>
    <name evidence="8" type="ORF">ERS852407_05694</name>
</gene>
<dbReference type="Pfam" id="PF02302">
    <property type="entry name" value="PTS_IIB"/>
    <property type="match status" value="1"/>
</dbReference>
<proteinExistence type="predicted"/>
<evidence type="ECO:0000313" key="10">
    <source>
        <dbReference type="Proteomes" id="UP000095651"/>
    </source>
</evidence>
<keyword evidence="4" id="KW-0808">Transferase</keyword>
<evidence type="ECO:0000256" key="4">
    <source>
        <dbReference type="ARBA" id="ARBA00022679"/>
    </source>
</evidence>
<reference evidence="9 11" key="2">
    <citation type="submission" date="2018-08" db="EMBL/GenBank/DDBJ databases">
        <title>A genome reference for cultivated species of the human gut microbiota.</title>
        <authorList>
            <person name="Zou Y."/>
            <person name="Xue W."/>
            <person name="Luo G."/>
        </authorList>
    </citation>
    <scope>NUCLEOTIDE SEQUENCE [LARGE SCALE GENOMIC DNA]</scope>
    <source>
        <strain evidence="9 11">TM09-12</strain>
    </source>
</reference>
<dbReference type="AlphaFoldDB" id="A0A174MNI1"/>
<sequence length="102" mass="11086">MYIVCVTACPVGIAHTYMAAANLEKAFKHAGHEVKVETQGAQGLENEITEEDLTRADAALIASDIRIKNVERFKDIPTMTVAVQEAVKDPDGIVSELMEALE</sequence>
<keyword evidence="3 9" id="KW-0762">Sugar transport</keyword>
<dbReference type="InterPro" id="IPR013011">
    <property type="entry name" value="PTS_EIIB_2"/>
</dbReference>
<evidence type="ECO:0000256" key="1">
    <source>
        <dbReference type="ARBA" id="ARBA00022448"/>
    </source>
</evidence>
<dbReference type="NCBIfam" id="TIGR00829">
    <property type="entry name" value="FRU"/>
    <property type="match status" value="1"/>
</dbReference>
<dbReference type="SUPFAM" id="SSF52794">
    <property type="entry name" value="PTS system IIB component-like"/>
    <property type="match status" value="1"/>
</dbReference>
<dbReference type="GO" id="GO:0022877">
    <property type="term" value="F:protein-N(PI)-phosphohistidine-fructose phosphotransferase system transporter activity"/>
    <property type="evidence" value="ECO:0007669"/>
    <property type="project" value="InterPro"/>
</dbReference>
<dbReference type="GO" id="GO:0016301">
    <property type="term" value="F:kinase activity"/>
    <property type="evidence" value="ECO:0007669"/>
    <property type="project" value="UniProtKB-KW"/>
</dbReference>
<dbReference type="RefSeq" id="WP_025531055.1">
    <property type="nucleotide sequence ID" value="NZ_CABIXC010000026.1"/>
</dbReference>
<dbReference type="InterPro" id="IPR036095">
    <property type="entry name" value="PTS_EIIB-like_sf"/>
</dbReference>
<dbReference type="InterPro" id="IPR050864">
    <property type="entry name" value="Bacterial_PTS_Sugar_Transport"/>
</dbReference>
<evidence type="ECO:0000256" key="2">
    <source>
        <dbReference type="ARBA" id="ARBA00022553"/>
    </source>
</evidence>
<dbReference type="PANTHER" id="PTHR30505">
    <property type="entry name" value="FRUCTOSE-LIKE PERMEASE"/>
    <property type="match status" value="1"/>
</dbReference>
<dbReference type="GO" id="GO:0090563">
    <property type="term" value="F:protein-phosphocysteine-sugar phosphotransferase activity"/>
    <property type="evidence" value="ECO:0007669"/>
    <property type="project" value="TreeGrafter"/>
</dbReference>
<evidence type="ECO:0000259" key="7">
    <source>
        <dbReference type="PROSITE" id="PS51099"/>
    </source>
</evidence>
<dbReference type="EMBL" id="CYZE01000026">
    <property type="protein sequence ID" value="CUP35455.1"/>
    <property type="molecule type" value="Genomic_DNA"/>
</dbReference>
<keyword evidence="1" id="KW-0813">Transport</keyword>
<evidence type="ECO:0000256" key="6">
    <source>
        <dbReference type="ARBA" id="ARBA00022777"/>
    </source>
</evidence>
<protein>
    <submittedName>
        <fullName evidence="9">PTS sugar transporter subunit IIC</fullName>
    </submittedName>
    <submittedName>
        <fullName evidence="8">PTS system fructose-specific transporter subunit IIB</fullName>
    </submittedName>
</protein>
<keyword evidence="5" id="KW-0598">Phosphotransferase system</keyword>
<dbReference type="InterPro" id="IPR003501">
    <property type="entry name" value="PTS_EIIB_2/3"/>
</dbReference>
<accession>A0A174MNI1</accession>
<feature type="domain" description="PTS EIIB type-2" evidence="7">
    <location>
        <begin position="1"/>
        <end position="99"/>
    </location>
</feature>
<dbReference type="PROSITE" id="PS51099">
    <property type="entry name" value="PTS_EIIB_TYPE_2"/>
    <property type="match status" value="1"/>
</dbReference>